<keyword evidence="10" id="KW-1185">Reference proteome</keyword>
<accession>A0A2P5IAR9</accession>
<dbReference type="SUPFAM" id="SSF144091">
    <property type="entry name" value="Rhomboid-like"/>
    <property type="match status" value="1"/>
</dbReference>
<keyword evidence="3 7" id="KW-0812">Transmembrane</keyword>
<dbReference type="InterPro" id="IPR035952">
    <property type="entry name" value="Rhomboid-like_sf"/>
</dbReference>
<dbReference type="InterPro" id="IPR050925">
    <property type="entry name" value="Rhomboid_protease_S54"/>
</dbReference>
<dbReference type="Proteomes" id="UP000094444">
    <property type="component" value="Unassembled WGS sequence"/>
</dbReference>
<evidence type="ECO:0000256" key="1">
    <source>
        <dbReference type="ARBA" id="ARBA00004141"/>
    </source>
</evidence>
<keyword evidence="4" id="KW-0378">Hydrolase</keyword>
<name>A0A2P5IAR9_DIAHE</name>
<feature type="transmembrane region" description="Helical" evidence="7">
    <location>
        <begin position="165"/>
        <end position="188"/>
    </location>
</feature>
<dbReference type="PANTHER" id="PTHR43731:SF14">
    <property type="entry name" value="PRESENILIN-ASSOCIATED RHOMBOID-LIKE PROTEIN, MITOCHONDRIAL"/>
    <property type="match status" value="1"/>
</dbReference>
<dbReference type="EMBL" id="MAVT02000102">
    <property type="protein sequence ID" value="POS79595.1"/>
    <property type="molecule type" value="Genomic_DNA"/>
</dbReference>
<evidence type="ECO:0000256" key="2">
    <source>
        <dbReference type="ARBA" id="ARBA00009045"/>
    </source>
</evidence>
<gene>
    <name evidence="9" type="ORF">DHEL01_v202018</name>
</gene>
<dbReference type="OrthoDB" id="418595at2759"/>
<evidence type="ECO:0000313" key="9">
    <source>
        <dbReference type="EMBL" id="POS79595.1"/>
    </source>
</evidence>
<comment type="subcellular location">
    <subcellularLocation>
        <location evidence="1">Membrane</location>
        <topology evidence="1">Multi-pass membrane protein</topology>
    </subcellularLocation>
</comment>
<evidence type="ECO:0000259" key="8">
    <source>
        <dbReference type="Pfam" id="PF01694"/>
    </source>
</evidence>
<evidence type="ECO:0000256" key="7">
    <source>
        <dbReference type="SAM" id="Phobius"/>
    </source>
</evidence>
<reference evidence="9" key="1">
    <citation type="submission" date="2017-09" db="EMBL/GenBank/DDBJ databases">
        <title>Polyketide synthases of a Diaporthe helianthi virulent isolate.</title>
        <authorList>
            <person name="Baroncelli R."/>
        </authorList>
    </citation>
    <scope>NUCLEOTIDE SEQUENCE [LARGE SCALE GENOMIC DNA]</scope>
    <source>
        <strain evidence="9">7/96</strain>
    </source>
</reference>
<evidence type="ECO:0000256" key="3">
    <source>
        <dbReference type="ARBA" id="ARBA00022692"/>
    </source>
</evidence>
<dbReference type="Gene3D" id="1.20.1540.10">
    <property type="entry name" value="Rhomboid-like"/>
    <property type="match status" value="1"/>
</dbReference>
<feature type="domain" description="Peptidase S54 rhomboid" evidence="8">
    <location>
        <begin position="68"/>
        <end position="232"/>
    </location>
</feature>
<dbReference type="FunCoup" id="A0A2P5IAR9">
    <property type="interactions" value="652"/>
</dbReference>
<comment type="caution">
    <text evidence="9">The sequence shown here is derived from an EMBL/GenBank/DDBJ whole genome shotgun (WGS) entry which is preliminary data.</text>
</comment>
<keyword evidence="6 7" id="KW-0472">Membrane</keyword>
<sequence>MAASTVGKGLLWGTIGANVYIWGRWHVLPDANAAKQGRDSHAYQLAQTKHIRYMNDNYTLSRKNMAEGRWWTLITSAFSHYDMAHLGINMLVLHSTASLGLSTAIGLGPIRLAVLGLGSAVCGSLGSLYDCKKTAEAGLPESRGLGASGMVEGVMMATVLAQPRWPMMVFPIPVSVPYWAVMAGFVGYDMYRLYREKMSGQKHVNWMGSYTGYAAHLGGAVFGAAFYFLGLRRGMLMRRAAWAQKFRQMR</sequence>
<dbReference type="Pfam" id="PF01694">
    <property type="entry name" value="Rhomboid"/>
    <property type="match status" value="1"/>
</dbReference>
<keyword evidence="5 7" id="KW-1133">Transmembrane helix</keyword>
<comment type="similarity">
    <text evidence="2">Belongs to the peptidase S54 family.</text>
</comment>
<evidence type="ECO:0000256" key="5">
    <source>
        <dbReference type="ARBA" id="ARBA00022989"/>
    </source>
</evidence>
<organism evidence="9 10">
    <name type="scientific">Diaporthe helianthi</name>
    <dbReference type="NCBI Taxonomy" id="158607"/>
    <lineage>
        <taxon>Eukaryota</taxon>
        <taxon>Fungi</taxon>
        <taxon>Dikarya</taxon>
        <taxon>Ascomycota</taxon>
        <taxon>Pezizomycotina</taxon>
        <taxon>Sordariomycetes</taxon>
        <taxon>Sordariomycetidae</taxon>
        <taxon>Diaporthales</taxon>
        <taxon>Diaporthaceae</taxon>
        <taxon>Diaporthe</taxon>
    </lineage>
</organism>
<evidence type="ECO:0000313" key="10">
    <source>
        <dbReference type="Proteomes" id="UP000094444"/>
    </source>
</evidence>
<dbReference type="STRING" id="158607.A0A2P5IAR9"/>
<protein>
    <recommendedName>
        <fullName evidence="8">Peptidase S54 rhomboid domain-containing protein</fullName>
    </recommendedName>
</protein>
<evidence type="ECO:0000256" key="6">
    <source>
        <dbReference type="ARBA" id="ARBA00023136"/>
    </source>
</evidence>
<dbReference type="InterPro" id="IPR022764">
    <property type="entry name" value="Peptidase_S54_rhomboid_dom"/>
</dbReference>
<dbReference type="InParanoid" id="A0A2P5IAR9"/>
<evidence type="ECO:0000256" key="4">
    <source>
        <dbReference type="ARBA" id="ARBA00022801"/>
    </source>
</evidence>
<feature type="transmembrane region" description="Helical" evidence="7">
    <location>
        <begin position="208"/>
        <end position="229"/>
    </location>
</feature>
<dbReference type="GO" id="GO:0004252">
    <property type="term" value="F:serine-type endopeptidase activity"/>
    <property type="evidence" value="ECO:0007669"/>
    <property type="project" value="InterPro"/>
</dbReference>
<dbReference type="AlphaFoldDB" id="A0A2P5IAR9"/>
<dbReference type="GO" id="GO:0016020">
    <property type="term" value="C:membrane"/>
    <property type="evidence" value="ECO:0007669"/>
    <property type="project" value="UniProtKB-SubCell"/>
</dbReference>
<proteinExistence type="inferred from homology"/>
<dbReference type="PANTHER" id="PTHR43731">
    <property type="entry name" value="RHOMBOID PROTEASE"/>
    <property type="match status" value="1"/>
</dbReference>